<feature type="signal peptide" evidence="2">
    <location>
        <begin position="1"/>
        <end position="15"/>
    </location>
</feature>
<dbReference type="PANTHER" id="PTHR31896">
    <property type="entry name" value="FAMILY REGULATORY PROTEIN, PUTATIVE (AFU_ORTHOLOGUE AFUA_3G14730)-RELATED"/>
    <property type="match status" value="1"/>
</dbReference>
<dbReference type="GO" id="GO:0016740">
    <property type="term" value="F:transferase activity"/>
    <property type="evidence" value="ECO:0007669"/>
    <property type="project" value="UniProtKB-KW"/>
</dbReference>
<gene>
    <name evidence="3" type="ORF">AYBTSS11_LOCUS11050</name>
</gene>
<dbReference type="AlphaFoldDB" id="A0AA86S5F5"/>
<dbReference type="InterPro" id="IPR051283">
    <property type="entry name" value="Sec_Metabolite_Acyltrans"/>
</dbReference>
<name>A0AA86S5F5_9FABA</name>
<evidence type="ECO:0000256" key="1">
    <source>
        <dbReference type="ARBA" id="ARBA00022679"/>
    </source>
</evidence>
<dbReference type="Gene3D" id="3.30.559.10">
    <property type="entry name" value="Chloramphenicol acetyltransferase-like domain"/>
    <property type="match status" value="1"/>
</dbReference>
<dbReference type="PANTHER" id="PTHR31896:SF43">
    <property type="entry name" value="PROTEIN ENHANCED PSEUDOMONAS SUSCEPTIBILITY 1"/>
    <property type="match status" value="1"/>
</dbReference>
<evidence type="ECO:0000256" key="2">
    <source>
        <dbReference type="SAM" id="SignalP"/>
    </source>
</evidence>
<accession>A0AA86S5F5</accession>
<feature type="chain" id="PRO_5041712485" evidence="2">
    <location>
        <begin position="16"/>
        <end position="183"/>
    </location>
</feature>
<keyword evidence="4" id="KW-1185">Reference proteome</keyword>
<dbReference type="InterPro" id="IPR023213">
    <property type="entry name" value="CAT-like_dom_sf"/>
</dbReference>
<keyword evidence="1" id="KW-0808">Transferase</keyword>
<dbReference type="EMBL" id="OY731400">
    <property type="protein sequence ID" value="CAJ1942847.1"/>
    <property type="molecule type" value="Genomic_DNA"/>
</dbReference>
<keyword evidence="2" id="KW-0732">Signal</keyword>
<organism evidence="3 4">
    <name type="scientific">Sphenostylis stenocarpa</name>
    <dbReference type="NCBI Taxonomy" id="92480"/>
    <lineage>
        <taxon>Eukaryota</taxon>
        <taxon>Viridiplantae</taxon>
        <taxon>Streptophyta</taxon>
        <taxon>Embryophyta</taxon>
        <taxon>Tracheophyta</taxon>
        <taxon>Spermatophyta</taxon>
        <taxon>Magnoliopsida</taxon>
        <taxon>eudicotyledons</taxon>
        <taxon>Gunneridae</taxon>
        <taxon>Pentapetalae</taxon>
        <taxon>rosids</taxon>
        <taxon>fabids</taxon>
        <taxon>Fabales</taxon>
        <taxon>Fabaceae</taxon>
        <taxon>Papilionoideae</taxon>
        <taxon>50 kb inversion clade</taxon>
        <taxon>NPAAA clade</taxon>
        <taxon>indigoferoid/millettioid clade</taxon>
        <taxon>Phaseoleae</taxon>
        <taxon>Sphenostylis</taxon>
    </lineage>
</organism>
<dbReference type="Pfam" id="PF02458">
    <property type="entry name" value="Transferase"/>
    <property type="match status" value="1"/>
</dbReference>
<protein>
    <submittedName>
        <fullName evidence="3">Uncharacterized protein</fullName>
    </submittedName>
</protein>
<proteinExistence type="predicted"/>
<sequence length="183" mass="20175">MQALLTLLWRAVTRCKLVDPQEKVHYVLFVGVWSRMVPPLTEGYFGNSVIATIVTMRAGELLEGGLAKGALEMNKVISLHSGEKIKNHYESWMRRPRLLMLPSGVAGSSYLITSSSPRFNIMGNDFGWGKPEAVRIGGGNERNSMITLFGGAEEGSIDIVVDLPYWILEALGNDAEFMDVVSN</sequence>
<reference evidence="3" key="1">
    <citation type="submission" date="2023-10" db="EMBL/GenBank/DDBJ databases">
        <authorList>
            <person name="Domelevo Entfellner J.-B."/>
        </authorList>
    </citation>
    <scope>NUCLEOTIDE SEQUENCE</scope>
</reference>
<dbReference type="Proteomes" id="UP001189624">
    <property type="component" value="Chromosome 3"/>
</dbReference>
<dbReference type="Gramene" id="rna-AYBTSS11_LOCUS11050">
    <property type="protein sequence ID" value="CAJ1942847.1"/>
    <property type="gene ID" value="gene-AYBTSS11_LOCUS11050"/>
</dbReference>
<evidence type="ECO:0000313" key="4">
    <source>
        <dbReference type="Proteomes" id="UP001189624"/>
    </source>
</evidence>
<evidence type="ECO:0000313" key="3">
    <source>
        <dbReference type="EMBL" id="CAJ1942847.1"/>
    </source>
</evidence>